<sequence length="70" mass="8247">MSIKKKIVCKESPVLETINKTADKSDIWIWAHLLYIIDVLFEKEKISLQDKEFLTLSVKQRLLFIALNKK</sequence>
<dbReference type="AlphaFoldDB" id="A0A0N5BWA4"/>
<name>A0A0N5BWA4_STREA</name>
<proteinExistence type="predicted"/>
<keyword evidence="1" id="KW-1185">Reference proteome</keyword>
<accession>A0A0N5BWA4</accession>
<protein>
    <submittedName>
        <fullName evidence="2">Recombinase</fullName>
    </submittedName>
</protein>
<dbReference type="WBParaSite" id="SPAL_0001010450.1">
    <property type="protein sequence ID" value="SPAL_0001010450.1"/>
    <property type="gene ID" value="SPAL_0001010450"/>
</dbReference>
<organism evidence="1 2">
    <name type="scientific">Strongyloides papillosus</name>
    <name type="common">Intestinal threadworm</name>
    <dbReference type="NCBI Taxonomy" id="174720"/>
    <lineage>
        <taxon>Eukaryota</taxon>
        <taxon>Metazoa</taxon>
        <taxon>Ecdysozoa</taxon>
        <taxon>Nematoda</taxon>
        <taxon>Chromadorea</taxon>
        <taxon>Rhabditida</taxon>
        <taxon>Tylenchina</taxon>
        <taxon>Panagrolaimomorpha</taxon>
        <taxon>Strongyloidoidea</taxon>
        <taxon>Strongyloididae</taxon>
        <taxon>Strongyloides</taxon>
    </lineage>
</organism>
<evidence type="ECO:0000313" key="1">
    <source>
        <dbReference type="Proteomes" id="UP000046392"/>
    </source>
</evidence>
<dbReference type="Proteomes" id="UP000046392">
    <property type="component" value="Unplaced"/>
</dbReference>
<evidence type="ECO:0000313" key="2">
    <source>
        <dbReference type="WBParaSite" id="SPAL_0001010450.1"/>
    </source>
</evidence>
<reference evidence="2" key="1">
    <citation type="submission" date="2017-02" db="UniProtKB">
        <authorList>
            <consortium name="WormBaseParasite"/>
        </authorList>
    </citation>
    <scope>IDENTIFICATION</scope>
</reference>